<evidence type="ECO:0000313" key="2">
    <source>
        <dbReference type="EMBL" id="NRV12133.1"/>
    </source>
</evidence>
<accession>A0A0B5QLY0</accession>
<dbReference type="Proteomes" id="UP000821656">
    <property type="component" value="Unassembled WGS sequence"/>
</dbReference>
<reference evidence="2" key="3">
    <citation type="submission" date="2020-05" db="EMBL/GenBank/DDBJ databases">
        <title>Genomic insights into acetone-butanol-ethanol (ABE) fermentation by sequencing solventogenic clostridia strains.</title>
        <authorList>
            <person name="Brown S."/>
        </authorList>
    </citation>
    <scope>NUCLEOTIDE SEQUENCE</scope>
    <source>
        <strain evidence="2">DJ126</strain>
    </source>
</reference>
<dbReference type="AlphaFoldDB" id="A0A0B5QLY0"/>
<evidence type="ECO:0000313" key="3">
    <source>
        <dbReference type="Proteomes" id="UP000031866"/>
    </source>
</evidence>
<dbReference type="KEGG" id="cbei:LF65_02454"/>
<proteinExistence type="predicted"/>
<dbReference type="STRING" id="1520.LF65_02454"/>
<reference evidence="3" key="1">
    <citation type="submission" date="2014-12" db="EMBL/GenBank/DDBJ databases">
        <title>Genome sequence of Clostridium beijerinckii strain 59B.</title>
        <authorList>
            <person name="Little G.T."/>
            <person name="Minton N.P."/>
        </authorList>
    </citation>
    <scope>NUCLEOTIDE SEQUENCE [LARGE SCALE GENOMIC DNA]</scope>
    <source>
        <strain evidence="3">59B</strain>
    </source>
</reference>
<evidence type="ECO:0000313" key="1">
    <source>
        <dbReference type="EMBL" id="AJG99037.1"/>
    </source>
</evidence>
<dbReference type="Proteomes" id="UP000031866">
    <property type="component" value="Chromosome"/>
</dbReference>
<sequence>MDLEEKYKDIIEAYTRTIKENDEFEDGSYSYRKNKFKSNFEYGEFNKENRKLNKRNKNKNWS</sequence>
<dbReference type="RefSeq" id="WP_041896325.1">
    <property type="nucleotide sequence ID" value="NZ_CP010086.2"/>
</dbReference>
<gene>
    <name evidence="2" type="ORF">DFH45_005096</name>
    <name evidence="1" type="ORF">LF65_02454</name>
</gene>
<reference evidence="1" key="2">
    <citation type="submission" date="2016-02" db="EMBL/GenBank/DDBJ databases">
        <title>Genome sequence of Clostridium beijerinckii strain 59B.</title>
        <authorList>
            <person name="Little G.T."/>
            <person name="Minton N.P."/>
        </authorList>
    </citation>
    <scope>NUCLEOTIDE SEQUENCE</scope>
    <source>
        <strain evidence="1">NCIMB 14988</strain>
    </source>
</reference>
<dbReference type="EMBL" id="CP010086">
    <property type="protein sequence ID" value="AJG99037.1"/>
    <property type="molecule type" value="Genomic_DNA"/>
</dbReference>
<protein>
    <submittedName>
        <fullName evidence="1">Uncharacterized protein</fullName>
    </submittedName>
</protein>
<organism evidence="1 3">
    <name type="scientific">Clostridium beijerinckii</name>
    <name type="common">Clostridium MP</name>
    <dbReference type="NCBI Taxonomy" id="1520"/>
    <lineage>
        <taxon>Bacteria</taxon>
        <taxon>Bacillati</taxon>
        <taxon>Bacillota</taxon>
        <taxon>Clostridia</taxon>
        <taxon>Eubacteriales</taxon>
        <taxon>Clostridiaceae</taxon>
        <taxon>Clostridium</taxon>
    </lineage>
</organism>
<dbReference type="EMBL" id="JABSXK010000001">
    <property type="protein sequence ID" value="NRV12133.1"/>
    <property type="molecule type" value="Genomic_DNA"/>
</dbReference>
<name>A0A0B5QLY0_CLOBE</name>